<dbReference type="InterPro" id="IPR023631">
    <property type="entry name" value="Amidase_dom"/>
</dbReference>
<dbReference type="Proteomes" id="UP000306602">
    <property type="component" value="Unassembled WGS sequence"/>
</dbReference>
<evidence type="ECO:0000256" key="2">
    <source>
        <dbReference type="SAM" id="MobiDB-lite"/>
    </source>
</evidence>
<reference evidence="4 5" key="1">
    <citation type="submission" date="2019-04" db="EMBL/GenBank/DDBJ databases">
        <title>Shimia ponticola sp. nov., isolated from seawater.</title>
        <authorList>
            <person name="Kim Y.-O."/>
            <person name="Yoon J.-H."/>
        </authorList>
    </citation>
    <scope>NUCLEOTIDE SEQUENCE [LARGE SCALE GENOMIC DNA]</scope>
    <source>
        <strain evidence="4 5">MYP11</strain>
    </source>
</reference>
<dbReference type="AlphaFoldDB" id="A0A4V3XK09"/>
<dbReference type="GO" id="GO:0003824">
    <property type="term" value="F:catalytic activity"/>
    <property type="evidence" value="ECO:0007669"/>
    <property type="project" value="InterPro"/>
</dbReference>
<dbReference type="SUPFAM" id="SSF75304">
    <property type="entry name" value="Amidase signature (AS) enzymes"/>
    <property type="match status" value="1"/>
</dbReference>
<dbReference type="OrthoDB" id="9777859at2"/>
<organism evidence="4 5">
    <name type="scientific">Aliishimia ponticola</name>
    <dbReference type="NCBI Taxonomy" id="2499833"/>
    <lineage>
        <taxon>Bacteria</taxon>
        <taxon>Pseudomonadati</taxon>
        <taxon>Pseudomonadota</taxon>
        <taxon>Alphaproteobacteria</taxon>
        <taxon>Rhodobacterales</taxon>
        <taxon>Paracoccaceae</taxon>
        <taxon>Aliishimia</taxon>
    </lineage>
</organism>
<dbReference type="PANTHER" id="PTHR11895:SF7">
    <property type="entry name" value="GLUTAMYL-TRNA(GLN) AMIDOTRANSFERASE SUBUNIT A, MITOCHONDRIAL"/>
    <property type="match status" value="1"/>
</dbReference>
<evidence type="ECO:0000256" key="1">
    <source>
        <dbReference type="ARBA" id="ARBA00009199"/>
    </source>
</evidence>
<evidence type="ECO:0000259" key="3">
    <source>
        <dbReference type="Pfam" id="PF01425"/>
    </source>
</evidence>
<feature type="region of interest" description="Disordered" evidence="2">
    <location>
        <begin position="1"/>
        <end position="39"/>
    </location>
</feature>
<dbReference type="InterPro" id="IPR000120">
    <property type="entry name" value="Amidase"/>
</dbReference>
<comment type="similarity">
    <text evidence="1">Belongs to the amidase family.</text>
</comment>
<dbReference type="Pfam" id="PF01425">
    <property type="entry name" value="Amidase"/>
    <property type="match status" value="1"/>
</dbReference>
<protein>
    <submittedName>
        <fullName evidence="4">Amidase</fullName>
    </submittedName>
</protein>
<dbReference type="InterPro" id="IPR036928">
    <property type="entry name" value="AS_sf"/>
</dbReference>
<gene>
    <name evidence="4" type="ORF">E4Z66_15020</name>
</gene>
<keyword evidence="5" id="KW-1185">Reference proteome</keyword>
<dbReference type="InterPro" id="IPR020556">
    <property type="entry name" value="Amidase_CS"/>
</dbReference>
<sequence>MSPMKSQPMPSPRWRPNRPRSSLANGTCRSTKANRPDRGRFRVMDATALAAAIATGQTTACAVMDASLAACRAQAGLGAVVHLDEDMARAGAEAADAAPAERRGPFHGLPFLVKDLGGVAQGLPAAAGSAALRARRHVPAEDSHLLRDLRGLGLIPFGLTATPAFGLSLTCEPDGLPPARNPWNPALTPGGSSGGAATAVAAGMVAIAHATDAAGSIRVPAACCGLTGLKPSRGGVPGGPDFTNHLMGIASELVLARSVRDVDTAYQAVAQPGPVVHLPGLPRVALALPDRCAPDICKAAQDAADALRDAGCAVHEIAAPDQIGAEAQDISRTILSVSLAEWMAALDVPDNEIPPLAAAMVREGRAVDGATLFAASRQLASLSDRARTLFQSADAILMPVLAAPPLPVGTLDLMGTDPGAHFAALEGFAPNAALANVAGLPALALPYGMSAGMPVGLQLIGPPGADSALLRLGAMIEQRAPTLTFPFPIAGLPA</sequence>
<dbReference type="EMBL" id="SRKY01000004">
    <property type="protein sequence ID" value="THH35133.1"/>
    <property type="molecule type" value="Genomic_DNA"/>
</dbReference>
<dbReference type="Gene3D" id="3.90.1300.10">
    <property type="entry name" value="Amidase signature (AS) domain"/>
    <property type="match status" value="1"/>
</dbReference>
<accession>A0A4V3XK09</accession>
<feature type="compositionally biased region" description="Polar residues" evidence="2">
    <location>
        <begin position="23"/>
        <end position="33"/>
    </location>
</feature>
<proteinExistence type="inferred from homology"/>
<dbReference type="PANTHER" id="PTHR11895">
    <property type="entry name" value="TRANSAMIDASE"/>
    <property type="match status" value="1"/>
</dbReference>
<evidence type="ECO:0000313" key="5">
    <source>
        <dbReference type="Proteomes" id="UP000306602"/>
    </source>
</evidence>
<feature type="compositionally biased region" description="Low complexity" evidence="2">
    <location>
        <begin position="1"/>
        <end position="22"/>
    </location>
</feature>
<feature type="domain" description="Amidase" evidence="3">
    <location>
        <begin position="67"/>
        <end position="470"/>
    </location>
</feature>
<name>A0A4V3XK09_9RHOB</name>
<evidence type="ECO:0000313" key="4">
    <source>
        <dbReference type="EMBL" id="THH35133.1"/>
    </source>
</evidence>
<comment type="caution">
    <text evidence="4">The sequence shown here is derived from an EMBL/GenBank/DDBJ whole genome shotgun (WGS) entry which is preliminary data.</text>
</comment>
<dbReference type="PROSITE" id="PS00571">
    <property type="entry name" value="AMIDASES"/>
    <property type="match status" value="1"/>
</dbReference>